<dbReference type="EMBL" id="JAQQBR010000004">
    <property type="protein sequence ID" value="KAK0178462.1"/>
    <property type="molecule type" value="Genomic_DNA"/>
</dbReference>
<organism evidence="2 3">
    <name type="scientific">Microctonus hyperodae</name>
    <name type="common">Parasitoid wasp</name>
    <dbReference type="NCBI Taxonomy" id="165561"/>
    <lineage>
        <taxon>Eukaryota</taxon>
        <taxon>Metazoa</taxon>
        <taxon>Ecdysozoa</taxon>
        <taxon>Arthropoda</taxon>
        <taxon>Hexapoda</taxon>
        <taxon>Insecta</taxon>
        <taxon>Pterygota</taxon>
        <taxon>Neoptera</taxon>
        <taxon>Endopterygota</taxon>
        <taxon>Hymenoptera</taxon>
        <taxon>Apocrita</taxon>
        <taxon>Ichneumonoidea</taxon>
        <taxon>Braconidae</taxon>
        <taxon>Euphorinae</taxon>
        <taxon>Microctonus</taxon>
    </lineage>
</organism>
<gene>
    <name evidence="2" type="ORF">PV327_007353</name>
</gene>
<evidence type="ECO:0000313" key="3">
    <source>
        <dbReference type="Proteomes" id="UP001168972"/>
    </source>
</evidence>
<evidence type="ECO:0000256" key="1">
    <source>
        <dbReference type="SAM" id="MobiDB-lite"/>
    </source>
</evidence>
<sequence length="128" mass="14614">MSDSDSDNPTNENGIAINNSLSKMDKSDIRYDSPKLHSVLDNGYFYHFKTLAPLYKIELIFVLREVVAFHPSFIIINESYYFKINLYGEKGYVRLIRPNSSSSNSDEDGITRPMKSGSVRNKYGQCSK</sequence>
<reference evidence="2" key="1">
    <citation type="journal article" date="2023" name="bioRxiv">
        <title>Scaffold-level genome assemblies of two parasitoid biocontrol wasps reveal the parthenogenesis mechanism and an associated novel virus.</title>
        <authorList>
            <person name="Inwood S."/>
            <person name="Skelly J."/>
            <person name="Guhlin J."/>
            <person name="Harrop T."/>
            <person name="Goldson S."/>
            <person name="Dearden P."/>
        </authorList>
    </citation>
    <scope>NUCLEOTIDE SEQUENCE</scope>
    <source>
        <strain evidence="2">Lincoln</strain>
        <tissue evidence="2">Whole body</tissue>
    </source>
</reference>
<protein>
    <submittedName>
        <fullName evidence="2">Uncharacterized protein</fullName>
    </submittedName>
</protein>
<proteinExistence type="predicted"/>
<dbReference type="AlphaFoldDB" id="A0AA39FZ05"/>
<reference evidence="2" key="2">
    <citation type="submission" date="2023-03" db="EMBL/GenBank/DDBJ databases">
        <authorList>
            <person name="Inwood S.N."/>
            <person name="Skelly J.G."/>
            <person name="Guhlin J."/>
            <person name="Harrop T.W.R."/>
            <person name="Goldson S.G."/>
            <person name="Dearden P.K."/>
        </authorList>
    </citation>
    <scope>NUCLEOTIDE SEQUENCE</scope>
    <source>
        <strain evidence="2">Lincoln</strain>
        <tissue evidence="2">Whole body</tissue>
    </source>
</reference>
<comment type="caution">
    <text evidence="2">The sequence shown here is derived from an EMBL/GenBank/DDBJ whole genome shotgun (WGS) entry which is preliminary data.</text>
</comment>
<evidence type="ECO:0000313" key="2">
    <source>
        <dbReference type="EMBL" id="KAK0178462.1"/>
    </source>
</evidence>
<name>A0AA39FZ05_MICHY</name>
<dbReference type="Proteomes" id="UP001168972">
    <property type="component" value="Unassembled WGS sequence"/>
</dbReference>
<keyword evidence="3" id="KW-1185">Reference proteome</keyword>
<accession>A0AA39FZ05</accession>
<feature type="region of interest" description="Disordered" evidence="1">
    <location>
        <begin position="98"/>
        <end position="128"/>
    </location>
</feature>